<dbReference type="Pfam" id="PF07969">
    <property type="entry name" value="Amidohydro_3"/>
    <property type="match status" value="1"/>
</dbReference>
<dbReference type="SUPFAM" id="SSF51556">
    <property type="entry name" value="Metallo-dependent hydrolases"/>
    <property type="match status" value="1"/>
</dbReference>
<dbReference type="InterPro" id="IPR013108">
    <property type="entry name" value="Amidohydro_3"/>
</dbReference>
<dbReference type="GO" id="GO:0006046">
    <property type="term" value="P:N-acetylglucosamine catabolic process"/>
    <property type="evidence" value="ECO:0007669"/>
    <property type="project" value="TreeGrafter"/>
</dbReference>
<dbReference type="EMBL" id="CAOQHR010000007">
    <property type="protein sequence ID" value="CAI6337929.1"/>
    <property type="molecule type" value="Genomic_DNA"/>
</dbReference>
<proteinExistence type="predicted"/>
<protein>
    <recommendedName>
        <fullName evidence="3">Amidohydrolase 3 domain-containing protein</fullName>
    </recommendedName>
</protein>
<feature type="transmembrane region" description="Helical" evidence="2">
    <location>
        <begin position="34"/>
        <end position="51"/>
    </location>
</feature>
<evidence type="ECO:0000313" key="4">
    <source>
        <dbReference type="EMBL" id="CAI6337929.1"/>
    </source>
</evidence>
<dbReference type="GO" id="GO:0008448">
    <property type="term" value="F:N-acetylglucosamine-6-phosphate deacetylase activity"/>
    <property type="evidence" value="ECO:0007669"/>
    <property type="project" value="TreeGrafter"/>
</dbReference>
<keyword evidence="2" id="KW-0472">Membrane</keyword>
<dbReference type="OrthoDB" id="10258955at2759"/>
<keyword evidence="5" id="KW-1185">Reference proteome</keyword>
<dbReference type="AlphaFoldDB" id="A0A9W4ULK8"/>
<dbReference type="PANTHER" id="PTHR11113:SF14">
    <property type="entry name" value="N-ACETYLGLUCOSAMINE-6-PHOSPHATE DEACETYLASE"/>
    <property type="match status" value="1"/>
</dbReference>
<dbReference type="InterPro" id="IPR011059">
    <property type="entry name" value="Metal-dep_hydrolase_composite"/>
</dbReference>
<keyword evidence="2" id="KW-1133">Transmembrane helix</keyword>
<dbReference type="InterPro" id="IPR032466">
    <property type="entry name" value="Metal_Hydrolase"/>
</dbReference>
<organism evidence="4 5">
    <name type="scientific">Periconia digitata</name>
    <dbReference type="NCBI Taxonomy" id="1303443"/>
    <lineage>
        <taxon>Eukaryota</taxon>
        <taxon>Fungi</taxon>
        <taxon>Dikarya</taxon>
        <taxon>Ascomycota</taxon>
        <taxon>Pezizomycotina</taxon>
        <taxon>Dothideomycetes</taxon>
        <taxon>Pleosporomycetidae</taxon>
        <taxon>Pleosporales</taxon>
        <taxon>Massarineae</taxon>
        <taxon>Periconiaceae</taxon>
        <taxon>Periconia</taxon>
    </lineage>
</organism>
<dbReference type="Gene3D" id="3.20.20.140">
    <property type="entry name" value="Metal-dependent hydrolases"/>
    <property type="match status" value="2"/>
</dbReference>
<sequence>MEKNPDGLPTYTDATSTRDRIRLSWADRRRRRRIMRLLATVVLVFLVYQAYEIARNTRKPVSTLSIEQLNKDYATCAALRRKPSDTTKPRDLNKRWIKGTNPLLIRNATVWTGEPAKGTTQEEARAGKGWSWIHSDVLVDRGLIIAVASPIKDLPPDTETFEAHGRLLTAGIVDMHSHAGLASVGNLQDDVNELSADITPFVRSIDGLDPLQPEFEFIKSGGVTTSLFLPGSGNNIGGEAYVLKFAVGPKNGREEISQQDLYADPDHNWRYMKMACGENPKRVYGKYGEHGPFSRLGEAWEFRHALEQASQYVLEQDEWCAAADSIGAINMHTHLRQELRWESLGAVLRGQVRINTHCYTIPDLEAMVRHTNEFKFRVYAFHHAHSTYLIPEVLKRTWGGTPTAALFADNMYYKVEAYTASERAGAILYNNSITPVYVSDNPVLNSQHVVFEAAKAYGYGLPYHAALAGVTSEPARLLGLGDRLGKIKEGFDADLVLWDSDPLSVGATPVQVWIDGAKQFQDPFELKKPVAEPITPDSSLAQETTQREISGFVVFTGIKHMYQTQSVKPGSGVENESPDKMIAIFEDGNLLCAGECSEQIKEVEARGATYIPLKDGHLTPPLTAFGSSLGLVEIGAEPDTHDGSPPNDGITRAADGLSFGGKQLAHAFSHGVTKAITAPSTDSIDARGISVGFRTGSPSILSKHAIFQEEASLHYPLTLTAKTAQTPSISSAIADLRSKLLSAIHDNSTTSSPLSKQNYEEPAYLKRVVQGTLPLVLTAHSADTIAQIIHLKATLTSAIASTPSLASSTSKNPLRIIVLGGAESHLVAPSLSTADIPVVLAPLLPHAQTWDQRRSLTGAPLTNGTTLNYLLDAGVLVGVGVEEIWETRDLGLVAGTAFANSEGRLGFEGALDLVGRNLYKMLGVEGRDSEKEEEEVKEWVVWEGSPLEVGGRVRGVSGFEGNMWVWM</sequence>
<dbReference type="SUPFAM" id="SSF51338">
    <property type="entry name" value="Composite domain of metallo-dependent hydrolases"/>
    <property type="match status" value="1"/>
</dbReference>
<reference evidence="4" key="1">
    <citation type="submission" date="2023-01" db="EMBL/GenBank/DDBJ databases">
        <authorList>
            <person name="Van Ghelder C."/>
            <person name="Rancurel C."/>
        </authorList>
    </citation>
    <scope>NUCLEOTIDE SEQUENCE</scope>
    <source>
        <strain evidence="4">CNCM I-4278</strain>
    </source>
</reference>
<evidence type="ECO:0000256" key="2">
    <source>
        <dbReference type="SAM" id="Phobius"/>
    </source>
</evidence>
<accession>A0A9W4ULK8</accession>
<dbReference type="PANTHER" id="PTHR11113">
    <property type="entry name" value="N-ACETYLGLUCOSAMINE-6-PHOSPHATE DEACETYLASE"/>
    <property type="match status" value="1"/>
</dbReference>
<dbReference type="Proteomes" id="UP001152607">
    <property type="component" value="Unassembled WGS sequence"/>
</dbReference>
<keyword evidence="2" id="KW-0812">Transmembrane</keyword>
<gene>
    <name evidence="4" type="ORF">PDIGIT_LOCUS11048</name>
</gene>
<keyword evidence="1" id="KW-0378">Hydrolase</keyword>
<evidence type="ECO:0000259" key="3">
    <source>
        <dbReference type="Pfam" id="PF07969"/>
    </source>
</evidence>
<name>A0A9W4ULK8_9PLEO</name>
<evidence type="ECO:0000256" key="1">
    <source>
        <dbReference type="ARBA" id="ARBA00022801"/>
    </source>
</evidence>
<feature type="domain" description="Amidohydrolase 3" evidence="3">
    <location>
        <begin position="461"/>
        <end position="516"/>
    </location>
</feature>
<comment type="caution">
    <text evidence="4">The sequence shown here is derived from an EMBL/GenBank/DDBJ whole genome shotgun (WGS) entry which is preliminary data.</text>
</comment>
<evidence type="ECO:0000313" key="5">
    <source>
        <dbReference type="Proteomes" id="UP001152607"/>
    </source>
</evidence>